<accession>A0A8J2TWL8</accession>
<proteinExistence type="predicted"/>
<dbReference type="Gene3D" id="3.90.960.10">
    <property type="entry name" value="YbaK/aminoacyl-tRNA synthetase-associated domain"/>
    <property type="match status" value="1"/>
</dbReference>
<reference evidence="2" key="1">
    <citation type="journal article" date="2014" name="Int. J. Syst. Evol. Microbiol.">
        <title>Complete genome sequence of Corynebacterium casei LMG S-19264T (=DSM 44701T), isolated from a smear-ripened cheese.</title>
        <authorList>
            <consortium name="US DOE Joint Genome Institute (JGI-PGF)"/>
            <person name="Walter F."/>
            <person name="Albersmeier A."/>
            <person name="Kalinowski J."/>
            <person name="Ruckert C."/>
        </authorList>
    </citation>
    <scope>NUCLEOTIDE SEQUENCE</scope>
    <source>
        <strain evidence="2">CGMCC 1.12785</strain>
    </source>
</reference>
<dbReference type="SUPFAM" id="SSF55826">
    <property type="entry name" value="YbaK/ProRS associated domain"/>
    <property type="match status" value="1"/>
</dbReference>
<evidence type="ECO:0000313" key="2">
    <source>
        <dbReference type="EMBL" id="GGA08866.1"/>
    </source>
</evidence>
<dbReference type="GO" id="GO:0002161">
    <property type="term" value="F:aminoacyl-tRNA deacylase activity"/>
    <property type="evidence" value="ECO:0007669"/>
    <property type="project" value="InterPro"/>
</dbReference>
<protein>
    <recommendedName>
        <fullName evidence="1">YbaK/aminoacyl-tRNA synthetase-associated domain-containing protein</fullName>
    </recommendedName>
</protein>
<dbReference type="Pfam" id="PF04073">
    <property type="entry name" value="tRNA_edit"/>
    <property type="match status" value="1"/>
</dbReference>
<dbReference type="CDD" id="cd04939">
    <property type="entry name" value="PA2301"/>
    <property type="match status" value="1"/>
</dbReference>
<gene>
    <name evidence="2" type="ORF">GCM10011333_09810</name>
</gene>
<dbReference type="Proteomes" id="UP000616114">
    <property type="component" value="Unassembled WGS sequence"/>
</dbReference>
<comment type="caution">
    <text evidence="2">The sequence shown here is derived from an EMBL/GenBank/DDBJ whole genome shotgun (WGS) entry which is preliminary data.</text>
</comment>
<reference evidence="2" key="2">
    <citation type="submission" date="2020-09" db="EMBL/GenBank/DDBJ databases">
        <authorList>
            <person name="Sun Q."/>
            <person name="Zhou Y."/>
        </authorList>
    </citation>
    <scope>NUCLEOTIDE SEQUENCE</scope>
    <source>
        <strain evidence="2">CGMCC 1.12785</strain>
    </source>
</reference>
<dbReference type="InterPro" id="IPR036754">
    <property type="entry name" value="YbaK/aa-tRNA-synt-asso_dom_sf"/>
</dbReference>
<name>A0A8J2TWL8_9MICO</name>
<evidence type="ECO:0000313" key="3">
    <source>
        <dbReference type="Proteomes" id="UP000616114"/>
    </source>
</evidence>
<evidence type="ECO:0000259" key="1">
    <source>
        <dbReference type="Pfam" id="PF04073"/>
    </source>
</evidence>
<dbReference type="EMBL" id="BMFY01000003">
    <property type="protein sequence ID" value="GGA08866.1"/>
    <property type="molecule type" value="Genomic_DNA"/>
</dbReference>
<dbReference type="AlphaFoldDB" id="A0A8J2TWL8"/>
<feature type="domain" description="YbaK/aminoacyl-tRNA synthetase-associated" evidence="1">
    <location>
        <begin position="48"/>
        <end position="169"/>
    </location>
</feature>
<dbReference type="InterPro" id="IPR007214">
    <property type="entry name" value="YbaK/aa-tRNA-synth-assoc-dom"/>
</dbReference>
<organism evidence="2 3">
    <name type="scientific">Sediminivirga luteola</name>
    <dbReference type="NCBI Taxonomy" id="1774748"/>
    <lineage>
        <taxon>Bacteria</taxon>
        <taxon>Bacillati</taxon>
        <taxon>Actinomycetota</taxon>
        <taxon>Actinomycetes</taxon>
        <taxon>Micrococcales</taxon>
        <taxon>Brevibacteriaceae</taxon>
        <taxon>Sediminivirga</taxon>
    </lineage>
</organism>
<dbReference type="RefSeq" id="WP_188549808.1">
    <property type="nucleotide sequence ID" value="NZ_BMFY01000003.1"/>
</dbReference>
<sequence length="185" mass="19127">MTLPALPRVPAADHPELLAPPVHEGLEQAAAAGVDISRIHTFPIDAGLADTAALCEATGIPMEASANCVLVAGKRGGEERIAACVVLAHTRADVNTTVKKLLDVRKASFLPMDRATEESGMEYGGITPVGLPSEWRLLVDSRVADAGEVVIGSGIRASKIVLEGALLARLPGAELIEGLATIPEG</sequence>
<keyword evidence="3" id="KW-1185">Reference proteome</keyword>